<reference evidence="2 3" key="1">
    <citation type="journal article" date="2016" name="Sci. Rep.">
        <title>The Dendrobium catenatum Lindl. genome sequence provides insights into polysaccharide synthase, floral development and adaptive evolution.</title>
        <authorList>
            <person name="Zhang G.Q."/>
            <person name="Xu Q."/>
            <person name="Bian C."/>
            <person name="Tsai W.C."/>
            <person name="Yeh C.M."/>
            <person name="Liu K.W."/>
            <person name="Yoshida K."/>
            <person name="Zhang L.S."/>
            <person name="Chang S.B."/>
            <person name="Chen F."/>
            <person name="Shi Y."/>
            <person name="Su Y.Y."/>
            <person name="Zhang Y.Q."/>
            <person name="Chen L.J."/>
            <person name="Yin Y."/>
            <person name="Lin M."/>
            <person name="Huang H."/>
            <person name="Deng H."/>
            <person name="Wang Z.W."/>
            <person name="Zhu S.L."/>
            <person name="Zhao X."/>
            <person name="Deng C."/>
            <person name="Niu S.C."/>
            <person name="Huang J."/>
            <person name="Wang M."/>
            <person name="Liu G.H."/>
            <person name="Yang H.J."/>
            <person name="Xiao X.J."/>
            <person name="Hsiao Y.Y."/>
            <person name="Wu W.L."/>
            <person name="Chen Y.Y."/>
            <person name="Mitsuda N."/>
            <person name="Ohme-Takagi M."/>
            <person name="Luo Y.B."/>
            <person name="Van de Peer Y."/>
            <person name="Liu Z.J."/>
        </authorList>
    </citation>
    <scope>NUCLEOTIDE SEQUENCE [LARGE SCALE GENOMIC DNA]</scope>
    <source>
        <tissue evidence="2">The whole plant</tissue>
    </source>
</reference>
<dbReference type="PANTHER" id="PTHR33973:SF4">
    <property type="entry name" value="OS07G0153300 PROTEIN"/>
    <property type="match status" value="1"/>
</dbReference>
<evidence type="ECO:0000313" key="3">
    <source>
        <dbReference type="Proteomes" id="UP000233837"/>
    </source>
</evidence>
<organism evidence="2 3">
    <name type="scientific">Dendrobium catenatum</name>
    <dbReference type="NCBI Taxonomy" id="906689"/>
    <lineage>
        <taxon>Eukaryota</taxon>
        <taxon>Viridiplantae</taxon>
        <taxon>Streptophyta</taxon>
        <taxon>Embryophyta</taxon>
        <taxon>Tracheophyta</taxon>
        <taxon>Spermatophyta</taxon>
        <taxon>Magnoliopsida</taxon>
        <taxon>Liliopsida</taxon>
        <taxon>Asparagales</taxon>
        <taxon>Orchidaceae</taxon>
        <taxon>Epidendroideae</taxon>
        <taxon>Malaxideae</taxon>
        <taxon>Dendrobiinae</taxon>
        <taxon>Dendrobium</taxon>
    </lineage>
</organism>
<evidence type="ECO:0000256" key="1">
    <source>
        <dbReference type="SAM" id="Phobius"/>
    </source>
</evidence>
<keyword evidence="1" id="KW-0812">Transmembrane</keyword>
<dbReference type="Proteomes" id="UP000233837">
    <property type="component" value="Unassembled WGS sequence"/>
</dbReference>
<protein>
    <recommendedName>
        <fullName evidence="4">DUF1365 domain-containing protein</fullName>
    </recommendedName>
</protein>
<sequence length="418" mass="47740">MAPKTSGLGKKILASYDRLKDISETAESRHLLIPKKSWTYYVDRLVNLEPIPADNPVNSPEISIPKTAQDLYQTEEAEAVNPISEFVSEIALSTLAIEGRQRSEMEAFYLLCSIASTFVSSTALSFLLAIRSFSRFLSPILANECCDRAAVRLYQGRVRHSRTKPVFNSFEYPVRYALFDLDRAQHDSHFSADRAREAAGTDGPVFLLTIPTSVGYDQNPLKVYYCYDLGEEGEEEERWSLPRLKNCIAEVTNTPWGEKVFFEFAPGSDMVAKPLHVSPFMDMIGNWKIHASEPGDNIFISISVQHPTLGNYFIATLSAKRVHSSTTSLNMEKYFWLMPHKVAALIYWQAVKLWWKNVPFIGHPKYSNPSYRDDASSRCNEICPLRINRRQSNKLNQNSNGESRTRWCIWRDAEWPWA</sequence>
<keyword evidence="3" id="KW-1185">Reference proteome</keyword>
<dbReference type="PANTHER" id="PTHR33973">
    <property type="entry name" value="OS07G0153300 PROTEIN"/>
    <property type="match status" value="1"/>
</dbReference>
<dbReference type="InterPro" id="IPR010775">
    <property type="entry name" value="DUF1365"/>
</dbReference>
<name>A0A2I0WC91_9ASPA</name>
<dbReference type="EMBL" id="KZ502759">
    <property type="protein sequence ID" value="PKU73273.1"/>
    <property type="molecule type" value="Genomic_DNA"/>
</dbReference>
<keyword evidence="1" id="KW-1133">Transmembrane helix</keyword>
<dbReference type="AlphaFoldDB" id="A0A2I0WC91"/>
<evidence type="ECO:0008006" key="4">
    <source>
        <dbReference type="Google" id="ProtNLM"/>
    </source>
</evidence>
<feature type="transmembrane region" description="Helical" evidence="1">
    <location>
        <begin position="107"/>
        <end position="130"/>
    </location>
</feature>
<dbReference type="Pfam" id="PF07103">
    <property type="entry name" value="DUF1365"/>
    <property type="match status" value="2"/>
</dbReference>
<keyword evidence="1" id="KW-0472">Membrane</keyword>
<evidence type="ECO:0000313" key="2">
    <source>
        <dbReference type="EMBL" id="PKU73273.1"/>
    </source>
</evidence>
<accession>A0A2I0WC91</accession>
<reference evidence="2 3" key="2">
    <citation type="journal article" date="2017" name="Nature">
        <title>The Apostasia genome and the evolution of orchids.</title>
        <authorList>
            <person name="Zhang G.Q."/>
            <person name="Liu K.W."/>
            <person name="Li Z."/>
            <person name="Lohaus R."/>
            <person name="Hsiao Y.Y."/>
            <person name="Niu S.C."/>
            <person name="Wang J.Y."/>
            <person name="Lin Y.C."/>
            <person name="Xu Q."/>
            <person name="Chen L.J."/>
            <person name="Yoshida K."/>
            <person name="Fujiwara S."/>
            <person name="Wang Z.W."/>
            <person name="Zhang Y.Q."/>
            <person name="Mitsuda N."/>
            <person name="Wang M."/>
            <person name="Liu G.H."/>
            <person name="Pecoraro L."/>
            <person name="Huang H.X."/>
            <person name="Xiao X.J."/>
            <person name="Lin M."/>
            <person name="Wu X.Y."/>
            <person name="Wu W.L."/>
            <person name="Chen Y.Y."/>
            <person name="Chang S.B."/>
            <person name="Sakamoto S."/>
            <person name="Ohme-Takagi M."/>
            <person name="Yagi M."/>
            <person name="Zeng S.J."/>
            <person name="Shen C.Y."/>
            <person name="Yeh C.M."/>
            <person name="Luo Y.B."/>
            <person name="Tsai W.C."/>
            <person name="Van de Peer Y."/>
            <person name="Liu Z.J."/>
        </authorList>
    </citation>
    <scope>NUCLEOTIDE SEQUENCE [LARGE SCALE GENOMIC DNA]</scope>
    <source>
        <tissue evidence="2">The whole plant</tissue>
    </source>
</reference>
<gene>
    <name evidence="2" type="ORF">MA16_Dca022085</name>
</gene>
<proteinExistence type="predicted"/>